<protein>
    <recommendedName>
        <fullName evidence="3">DUF2802 domain-containing protein</fullName>
    </recommendedName>
</protein>
<dbReference type="Proteomes" id="UP000219467">
    <property type="component" value="Unassembled WGS sequence"/>
</dbReference>
<dbReference type="EMBL" id="OAOQ01000016">
    <property type="protein sequence ID" value="SNX73800.1"/>
    <property type="molecule type" value="Genomic_DNA"/>
</dbReference>
<evidence type="ECO:0000313" key="1">
    <source>
        <dbReference type="EMBL" id="SNX73800.1"/>
    </source>
</evidence>
<reference evidence="2" key="1">
    <citation type="submission" date="2017-08" db="EMBL/GenBank/DDBJ databases">
        <authorList>
            <person name="Varghese N."/>
            <person name="Submissions S."/>
        </authorList>
    </citation>
    <scope>NUCLEOTIDE SEQUENCE [LARGE SCALE GENOMIC DNA]</scope>
    <source>
        <strain evidence="2">JA234</strain>
    </source>
</reference>
<evidence type="ECO:0008006" key="3">
    <source>
        <dbReference type="Google" id="ProtNLM"/>
    </source>
</evidence>
<proteinExistence type="predicted"/>
<name>A0A285D1W5_9RHOB</name>
<organism evidence="1 2">
    <name type="scientific">Cereibacter ovatus</name>
    <dbReference type="NCBI Taxonomy" id="439529"/>
    <lineage>
        <taxon>Bacteria</taxon>
        <taxon>Pseudomonadati</taxon>
        <taxon>Pseudomonadota</taxon>
        <taxon>Alphaproteobacteria</taxon>
        <taxon>Rhodobacterales</taxon>
        <taxon>Paracoccaceae</taxon>
        <taxon>Cereibacter</taxon>
    </lineage>
</organism>
<dbReference type="OrthoDB" id="7743770at2"/>
<dbReference type="RefSeq" id="WP_097031388.1">
    <property type="nucleotide sequence ID" value="NZ_OAOQ01000016.1"/>
</dbReference>
<keyword evidence="2" id="KW-1185">Reference proteome</keyword>
<dbReference type="AlphaFoldDB" id="A0A285D1W5"/>
<accession>A0A285D1W5</accession>
<evidence type="ECO:0000313" key="2">
    <source>
        <dbReference type="Proteomes" id="UP000219467"/>
    </source>
</evidence>
<gene>
    <name evidence="1" type="ORF">SAMN05878503_11672</name>
</gene>
<sequence>MSPLLVLSLALTVSAGGALAFALHRRRQRLVAVPAGTSAPIEDQLAALEQRLAERLHDMDWRHAAALDRISATTDSLQSDLDWLTGERMIEQAIALARKGEEPEAIAAEAGLDLDEAKAVARLRRH</sequence>